<dbReference type="Gene3D" id="3.40.50.1000">
    <property type="entry name" value="HAD superfamily/HAD-like"/>
    <property type="match status" value="1"/>
</dbReference>
<dbReference type="GO" id="GO:0018784">
    <property type="term" value="F:(S)-2-haloacid dehalogenase activity"/>
    <property type="evidence" value="ECO:0007669"/>
    <property type="project" value="UniProtKB-UniRule"/>
</dbReference>
<accession>A0A4R2R969</accession>
<organism evidence="4 5">
    <name type="scientific">Rhodovulum bhavnagarense</name>
    <dbReference type="NCBI Taxonomy" id="992286"/>
    <lineage>
        <taxon>Bacteria</taxon>
        <taxon>Pseudomonadati</taxon>
        <taxon>Pseudomonadota</taxon>
        <taxon>Alphaproteobacteria</taxon>
        <taxon>Rhodobacterales</taxon>
        <taxon>Paracoccaceae</taxon>
        <taxon>Rhodovulum</taxon>
    </lineage>
</organism>
<dbReference type="SUPFAM" id="SSF56784">
    <property type="entry name" value="HAD-like"/>
    <property type="match status" value="1"/>
</dbReference>
<dbReference type="CDD" id="cd02588">
    <property type="entry name" value="HAD_L2-DEX"/>
    <property type="match status" value="1"/>
</dbReference>
<evidence type="ECO:0000256" key="3">
    <source>
        <dbReference type="RuleBase" id="RU368077"/>
    </source>
</evidence>
<dbReference type="SFLD" id="SFLDS00003">
    <property type="entry name" value="Haloacid_Dehalogenase"/>
    <property type="match status" value="1"/>
</dbReference>
<name>A0A4R2R969_9RHOB</name>
<dbReference type="AlphaFoldDB" id="A0A4R2R969"/>
<comment type="function">
    <text evidence="3">Catalyzes the hydrolytic dehalogenation of small (S)-2-haloalkanoic acids to yield the corresponding (R)-2-hydroxyalkanoic acids.</text>
</comment>
<evidence type="ECO:0000313" key="5">
    <source>
        <dbReference type="Proteomes" id="UP000295050"/>
    </source>
</evidence>
<evidence type="ECO:0000313" key="4">
    <source>
        <dbReference type="EMBL" id="TCP58487.1"/>
    </source>
</evidence>
<evidence type="ECO:0000256" key="1">
    <source>
        <dbReference type="ARBA" id="ARBA00008106"/>
    </source>
</evidence>
<dbReference type="InterPro" id="IPR006439">
    <property type="entry name" value="HAD-SF_hydro_IA"/>
</dbReference>
<comment type="similarity">
    <text evidence="1 3">Belongs to the HAD-like hydrolase superfamily. S-2-haloalkanoic acid dehalogenase family.</text>
</comment>
<dbReference type="Proteomes" id="UP000295050">
    <property type="component" value="Unassembled WGS sequence"/>
</dbReference>
<dbReference type="InterPro" id="IPR006328">
    <property type="entry name" value="2-HAD"/>
</dbReference>
<dbReference type="OrthoDB" id="7989657at2"/>
<dbReference type="InterPro" id="IPR023198">
    <property type="entry name" value="PGP-like_dom2"/>
</dbReference>
<dbReference type="EC" id="3.8.1.2" evidence="3"/>
<reference evidence="4 5" key="1">
    <citation type="submission" date="2019-03" db="EMBL/GenBank/DDBJ databases">
        <title>Genomic Encyclopedia of Type Strains, Phase IV (KMG-IV): sequencing the most valuable type-strain genomes for metagenomic binning, comparative biology and taxonomic classification.</title>
        <authorList>
            <person name="Goeker M."/>
        </authorList>
    </citation>
    <scope>NUCLEOTIDE SEQUENCE [LARGE SCALE GENOMIC DNA]</scope>
    <source>
        <strain evidence="4 5">DSM 24766</strain>
    </source>
</reference>
<dbReference type="Gene3D" id="1.10.150.240">
    <property type="entry name" value="Putative phosphatase, domain 2"/>
    <property type="match status" value="1"/>
</dbReference>
<dbReference type="NCBIfam" id="TIGR01428">
    <property type="entry name" value="HAD_type_II"/>
    <property type="match status" value="1"/>
</dbReference>
<dbReference type="InterPro" id="IPR036412">
    <property type="entry name" value="HAD-like_sf"/>
</dbReference>
<gene>
    <name evidence="4" type="ORF">EV663_1248</name>
</gene>
<dbReference type="PANTHER" id="PTHR43316">
    <property type="entry name" value="HYDROLASE, HALOACID DELAHOGENASE-RELATED"/>
    <property type="match status" value="1"/>
</dbReference>
<dbReference type="InterPro" id="IPR023214">
    <property type="entry name" value="HAD_sf"/>
</dbReference>
<dbReference type="PANTHER" id="PTHR43316:SF3">
    <property type="entry name" value="HALOACID DEHALOGENASE, TYPE II (AFU_ORTHOLOGUE AFUA_2G07750)-RELATED"/>
    <property type="match status" value="1"/>
</dbReference>
<dbReference type="SFLD" id="SFLDG01129">
    <property type="entry name" value="C1.5:_HAD__Beta-PGM__Phosphata"/>
    <property type="match status" value="1"/>
</dbReference>
<sequence>MTVTFAFDVYGTLINPHGITELIRKHVGDKAPQLSQLWREKQLEYSFRRGLMRLYRDFSVATENALDYASAVFETPLSEDAKAELLTAYRKLPAFDDTAPALNALHAQDSKMFAFSNGRLSDVNSLLENADVAKYLDGVISVDEIETFKPNPDVYAHFNKKTGSNPDTTWLVSSNPFDVIGARAVGWKAAWVQRTTTSKFDPWEIQPTKVISTLAELSGGVE</sequence>
<evidence type="ECO:0000256" key="2">
    <source>
        <dbReference type="ARBA" id="ARBA00022801"/>
    </source>
</evidence>
<proteinExistence type="inferred from homology"/>
<protein>
    <recommendedName>
        <fullName evidence="3">(S)-2-haloacid dehalogenase</fullName>
        <ecNumber evidence="3">3.8.1.2</ecNumber>
    </recommendedName>
    <alternativeName>
        <fullName evidence="3">2-haloalkanoic acid dehalogenase</fullName>
    </alternativeName>
    <alternativeName>
        <fullName evidence="3">Halocarboxylic acid halidohydrolase</fullName>
    </alternativeName>
    <alternativeName>
        <fullName evidence="3">L-2-haloacid dehalogenase</fullName>
    </alternativeName>
</protein>
<dbReference type="InterPro" id="IPR051540">
    <property type="entry name" value="S-2-haloacid_dehalogenase"/>
</dbReference>
<dbReference type="EMBL" id="SLXU01000024">
    <property type="protein sequence ID" value="TCP58487.1"/>
    <property type="molecule type" value="Genomic_DNA"/>
</dbReference>
<comment type="catalytic activity">
    <reaction evidence="3">
        <text>an (S)-2-haloacid + H2O = a (2R)-2-hydroxycarboxylate + a halide anion + H(+)</text>
        <dbReference type="Rhea" id="RHEA:11192"/>
        <dbReference type="ChEBI" id="CHEBI:15377"/>
        <dbReference type="ChEBI" id="CHEBI:15378"/>
        <dbReference type="ChEBI" id="CHEBI:16042"/>
        <dbReference type="ChEBI" id="CHEBI:58314"/>
        <dbReference type="ChEBI" id="CHEBI:137405"/>
        <dbReference type="EC" id="3.8.1.2"/>
    </reaction>
</comment>
<dbReference type="PRINTS" id="PR00413">
    <property type="entry name" value="HADHALOGNASE"/>
</dbReference>
<dbReference type="NCBIfam" id="TIGR01493">
    <property type="entry name" value="HAD-SF-IA-v2"/>
    <property type="match status" value="1"/>
</dbReference>
<comment type="caution">
    <text evidence="4">The sequence shown here is derived from an EMBL/GenBank/DDBJ whole genome shotgun (WGS) entry which is preliminary data.</text>
</comment>
<keyword evidence="5" id="KW-1185">Reference proteome</keyword>
<dbReference type="Pfam" id="PF00702">
    <property type="entry name" value="Hydrolase"/>
    <property type="match status" value="1"/>
</dbReference>
<keyword evidence="2 3" id="KW-0378">Hydrolase</keyword>